<evidence type="ECO:0000313" key="3">
    <source>
        <dbReference type="EMBL" id="CEM41111.1"/>
    </source>
</evidence>
<accession>A0A0G4HAU0</accession>
<keyword evidence="2" id="KW-0732">Signal</keyword>
<dbReference type="PhylomeDB" id="A0A0G4HAU0"/>
<evidence type="ECO:0000256" key="1">
    <source>
        <dbReference type="SAM" id="MobiDB-lite"/>
    </source>
</evidence>
<protein>
    <submittedName>
        <fullName evidence="3">Uncharacterized protein</fullName>
    </submittedName>
</protein>
<sequence length="253" mass="28637">MKLLFPFAINFLLSASATAKLITSDDQIATAMGIVEHFTGTYSLLSQKNITMPSKEIVKTLEQDPDGEKDLLLCPGKKEDLKVSLEWSKERAKDNKKHKTFQVDDMPIDMWASSEAQSLSGFSKAQTEAACWMYLGSVDYCLYHPEPKKGITIYSGITDFEVTENTYEMKTRARSIIGAYSEMKWTLTPATGDLSLRVTYQKGGIFLGPNWNAEFECTYTTGKRQAQQEHGEKVVNLPKEREERQKNIESLFE</sequence>
<reference evidence="3" key="1">
    <citation type="submission" date="2014-11" db="EMBL/GenBank/DDBJ databases">
        <authorList>
            <person name="Otto D Thomas"/>
            <person name="Naeem Raeece"/>
        </authorList>
    </citation>
    <scope>NUCLEOTIDE SEQUENCE</scope>
</reference>
<dbReference type="AlphaFoldDB" id="A0A0G4HAU0"/>
<feature type="region of interest" description="Disordered" evidence="1">
    <location>
        <begin position="228"/>
        <end position="253"/>
    </location>
</feature>
<gene>
    <name evidence="3" type="ORF">Cvel_25781</name>
</gene>
<organism evidence="3">
    <name type="scientific">Chromera velia CCMP2878</name>
    <dbReference type="NCBI Taxonomy" id="1169474"/>
    <lineage>
        <taxon>Eukaryota</taxon>
        <taxon>Sar</taxon>
        <taxon>Alveolata</taxon>
        <taxon>Colpodellida</taxon>
        <taxon>Chromeraceae</taxon>
        <taxon>Chromera</taxon>
    </lineage>
</organism>
<evidence type="ECO:0000256" key="2">
    <source>
        <dbReference type="SAM" id="SignalP"/>
    </source>
</evidence>
<feature type="compositionally biased region" description="Basic and acidic residues" evidence="1">
    <location>
        <begin position="228"/>
        <end position="247"/>
    </location>
</feature>
<dbReference type="EMBL" id="CDMZ01002172">
    <property type="protein sequence ID" value="CEM41111.1"/>
    <property type="molecule type" value="Genomic_DNA"/>
</dbReference>
<proteinExistence type="predicted"/>
<feature type="chain" id="PRO_5005191775" evidence="2">
    <location>
        <begin position="20"/>
        <end position="253"/>
    </location>
</feature>
<feature type="signal peptide" evidence="2">
    <location>
        <begin position="1"/>
        <end position="19"/>
    </location>
</feature>
<name>A0A0G4HAU0_9ALVE</name>
<dbReference type="VEuPathDB" id="CryptoDB:Cvel_25781"/>